<feature type="transmembrane region" description="Helical" evidence="6">
    <location>
        <begin position="101"/>
        <end position="121"/>
    </location>
</feature>
<dbReference type="Pfam" id="PF06422">
    <property type="entry name" value="PDR_CDR"/>
    <property type="match status" value="1"/>
</dbReference>
<reference evidence="9 10" key="1">
    <citation type="submission" date="2017-08" db="EMBL/GenBank/DDBJ databases">
        <title>Acidophilic green algal genome provides insights into adaptation to an acidic environment.</title>
        <authorList>
            <person name="Hirooka S."/>
            <person name="Hirose Y."/>
            <person name="Kanesaki Y."/>
            <person name="Higuchi S."/>
            <person name="Fujiwara T."/>
            <person name="Onuma R."/>
            <person name="Era A."/>
            <person name="Ohbayashi R."/>
            <person name="Uzuka A."/>
            <person name="Nozaki H."/>
            <person name="Yoshikawa H."/>
            <person name="Miyagishima S.Y."/>
        </authorList>
    </citation>
    <scope>NUCLEOTIDE SEQUENCE [LARGE SCALE GENOMIC DNA]</scope>
    <source>
        <strain evidence="9 10">NIES-2499</strain>
    </source>
</reference>
<dbReference type="Proteomes" id="UP000232323">
    <property type="component" value="Unassembled WGS sequence"/>
</dbReference>
<feature type="transmembrane region" description="Helical" evidence="6">
    <location>
        <begin position="21"/>
        <end position="43"/>
    </location>
</feature>
<keyword evidence="2" id="KW-0813">Transport</keyword>
<dbReference type="InterPro" id="IPR050352">
    <property type="entry name" value="ABCG_transporters"/>
</dbReference>
<feature type="domain" description="CDR ABC transporter" evidence="8">
    <location>
        <begin position="190"/>
        <end position="229"/>
    </location>
</feature>
<comment type="subcellular location">
    <subcellularLocation>
        <location evidence="1">Membrane</location>
        <topology evidence="1">Multi-pass membrane protein</topology>
    </subcellularLocation>
</comment>
<dbReference type="EMBL" id="BEGY01000013">
    <property type="protein sequence ID" value="GAX75670.1"/>
    <property type="molecule type" value="Genomic_DNA"/>
</dbReference>
<evidence type="ECO:0000259" key="8">
    <source>
        <dbReference type="Pfam" id="PF06422"/>
    </source>
</evidence>
<dbReference type="InterPro" id="IPR013525">
    <property type="entry name" value="ABC2_TM"/>
</dbReference>
<dbReference type="GO" id="GO:0140359">
    <property type="term" value="F:ABC-type transporter activity"/>
    <property type="evidence" value="ECO:0007669"/>
    <property type="project" value="InterPro"/>
</dbReference>
<name>A0A250WYU1_9CHLO</name>
<evidence type="ECO:0000313" key="10">
    <source>
        <dbReference type="Proteomes" id="UP000232323"/>
    </source>
</evidence>
<dbReference type="Pfam" id="PF01061">
    <property type="entry name" value="ABC2_membrane"/>
    <property type="match status" value="1"/>
</dbReference>
<evidence type="ECO:0008006" key="11">
    <source>
        <dbReference type="Google" id="ProtNLM"/>
    </source>
</evidence>
<gene>
    <name evidence="9" type="ORF">CEUSTIGMA_g3113.t1</name>
</gene>
<evidence type="ECO:0000256" key="2">
    <source>
        <dbReference type="ARBA" id="ARBA00022448"/>
    </source>
</evidence>
<feature type="transmembrane region" description="Helical" evidence="6">
    <location>
        <begin position="133"/>
        <end position="150"/>
    </location>
</feature>
<protein>
    <recommendedName>
        <fullName evidence="11">ABC-2 type transporter domain-containing protein</fullName>
    </recommendedName>
</protein>
<feature type="transmembrane region" description="Helical" evidence="6">
    <location>
        <begin position="76"/>
        <end position="94"/>
    </location>
</feature>
<evidence type="ECO:0000256" key="1">
    <source>
        <dbReference type="ARBA" id="ARBA00004141"/>
    </source>
</evidence>
<evidence type="ECO:0000259" key="7">
    <source>
        <dbReference type="Pfam" id="PF01061"/>
    </source>
</evidence>
<keyword evidence="4 6" id="KW-1133">Transmembrane helix</keyword>
<keyword evidence="5 6" id="KW-0472">Membrane</keyword>
<accession>A0A250WYU1</accession>
<dbReference type="PANTHER" id="PTHR48041">
    <property type="entry name" value="ABC TRANSPORTER G FAMILY MEMBER 28"/>
    <property type="match status" value="1"/>
</dbReference>
<evidence type="ECO:0000313" key="9">
    <source>
        <dbReference type="EMBL" id="GAX75670.1"/>
    </source>
</evidence>
<keyword evidence="10" id="KW-1185">Reference proteome</keyword>
<evidence type="ECO:0000256" key="4">
    <source>
        <dbReference type="ARBA" id="ARBA00022989"/>
    </source>
</evidence>
<dbReference type="AlphaFoldDB" id="A0A250WYU1"/>
<feature type="transmembrane region" description="Helical" evidence="6">
    <location>
        <begin position="162"/>
        <end position="180"/>
    </location>
</feature>
<comment type="caution">
    <text evidence="9">The sequence shown here is derived from an EMBL/GenBank/DDBJ whole genome shotgun (WGS) entry which is preliminary data.</text>
</comment>
<dbReference type="OrthoDB" id="66620at2759"/>
<organism evidence="9 10">
    <name type="scientific">Chlamydomonas eustigma</name>
    <dbReference type="NCBI Taxonomy" id="1157962"/>
    <lineage>
        <taxon>Eukaryota</taxon>
        <taxon>Viridiplantae</taxon>
        <taxon>Chlorophyta</taxon>
        <taxon>core chlorophytes</taxon>
        <taxon>Chlorophyceae</taxon>
        <taxon>CS clade</taxon>
        <taxon>Chlamydomonadales</taxon>
        <taxon>Chlamydomonadaceae</taxon>
        <taxon>Chlamydomonas</taxon>
    </lineage>
</organism>
<proteinExistence type="predicted"/>
<sequence length="233" mass="26567">MGLLIMKLYLNVGNNPAHNNLMNIAAVLFMLCVLPSFGAAAYIPSLVLERNLFTRERKDGLYYAFTYLLAKMFEELLLAGLASLGMTAFVFYGVKLQGQWVCFWLIYYVTLSNGIVLAYFIASFSPNLDVANALLPTYVVTLLFFAGFLIKLNQIPNYWNWYSYLGFIRYSFTALMANQFSGGDPVYQDTTFLTSFSLQGQNQWRNLGVSSLFFIFFFVCALTVMTIKKYQSR</sequence>
<dbReference type="GO" id="GO:0016020">
    <property type="term" value="C:membrane"/>
    <property type="evidence" value="ECO:0007669"/>
    <property type="project" value="UniProtKB-SubCell"/>
</dbReference>
<evidence type="ECO:0000256" key="5">
    <source>
        <dbReference type="ARBA" id="ARBA00023136"/>
    </source>
</evidence>
<feature type="transmembrane region" description="Helical" evidence="6">
    <location>
        <begin position="207"/>
        <end position="227"/>
    </location>
</feature>
<feature type="domain" description="ABC-2 type transporter transmembrane" evidence="7">
    <location>
        <begin position="1"/>
        <end position="180"/>
    </location>
</feature>
<keyword evidence="3 6" id="KW-0812">Transmembrane</keyword>
<evidence type="ECO:0000256" key="6">
    <source>
        <dbReference type="SAM" id="Phobius"/>
    </source>
</evidence>
<dbReference type="InterPro" id="IPR010929">
    <property type="entry name" value="PDR_CDR_ABC"/>
</dbReference>
<dbReference type="GO" id="GO:0005524">
    <property type="term" value="F:ATP binding"/>
    <property type="evidence" value="ECO:0007669"/>
    <property type="project" value="InterPro"/>
</dbReference>
<dbReference type="PANTHER" id="PTHR48041:SF91">
    <property type="entry name" value="ABC TRANSPORTER G FAMILY MEMBER 28"/>
    <property type="match status" value="1"/>
</dbReference>
<evidence type="ECO:0000256" key="3">
    <source>
        <dbReference type="ARBA" id="ARBA00022692"/>
    </source>
</evidence>